<proteinExistence type="predicted"/>
<dbReference type="SUPFAM" id="SSF53448">
    <property type="entry name" value="Nucleotide-diphospho-sugar transferases"/>
    <property type="match status" value="1"/>
</dbReference>
<keyword evidence="2" id="KW-1185">Reference proteome</keyword>
<dbReference type="RefSeq" id="WP_067714170.1">
    <property type="nucleotide sequence ID" value="NZ_LPVJ01000019.1"/>
</dbReference>
<dbReference type="AlphaFoldDB" id="A0A101XRN9"/>
<evidence type="ECO:0000313" key="2">
    <source>
        <dbReference type="Proteomes" id="UP000053557"/>
    </source>
</evidence>
<evidence type="ECO:0000313" key="1">
    <source>
        <dbReference type="EMBL" id="KUO96284.1"/>
    </source>
</evidence>
<dbReference type="Proteomes" id="UP000053557">
    <property type="component" value="Unassembled WGS sequence"/>
</dbReference>
<dbReference type="PANTHER" id="PTHR43630">
    <property type="entry name" value="POLY-BETA-1,6-N-ACETYL-D-GLUCOSAMINE SYNTHASE"/>
    <property type="match status" value="1"/>
</dbReference>
<dbReference type="InterPro" id="IPR029044">
    <property type="entry name" value="Nucleotide-diphossugar_trans"/>
</dbReference>
<accession>A0A101XRN9</accession>
<evidence type="ECO:0008006" key="3">
    <source>
        <dbReference type="Google" id="ProtNLM"/>
    </source>
</evidence>
<reference evidence="1 2" key="1">
    <citation type="submission" date="2015-12" db="EMBL/GenBank/DDBJ databases">
        <title>Draft genome sequence of Acidibacillus ferrooxidans ITV001, isolated from a chalcopyrite acid mine drainage site in Brazil.</title>
        <authorList>
            <person name="Dall'Agnol H."/>
            <person name="Nancucheo I."/>
            <person name="Johnson B."/>
            <person name="Oliveira R."/>
            <person name="Leite L."/>
            <person name="Pylro V."/>
            <person name="Nunes G.L."/>
            <person name="Tzotzos G."/>
            <person name="Fernandes G.R."/>
            <person name="Dutra J."/>
            <person name="Orellana S.C."/>
            <person name="Oliveira G."/>
        </authorList>
    </citation>
    <scope>NUCLEOTIDE SEQUENCE [LARGE SCALE GENOMIC DNA]</scope>
    <source>
        <strain evidence="2">ITV01</strain>
    </source>
</reference>
<dbReference type="PANTHER" id="PTHR43630:SF2">
    <property type="entry name" value="GLYCOSYLTRANSFERASE"/>
    <property type="match status" value="1"/>
</dbReference>
<dbReference type="Pfam" id="PF13704">
    <property type="entry name" value="Glyco_tranf_2_4"/>
    <property type="match status" value="1"/>
</dbReference>
<dbReference type="EMBL" id="LPVJ01000019">
    <property type="protein sequence ID" value="KUO96284.1"/>
    <property type="molecule type" value="Genomic_DNA"/>
</dbReference>
<name>A0A101XRN9_9BACL</name>
<dbReference type="Gene3D" id="3.90.550.10">
    <property type="entry name" value="Spore Coat Polysaccharide Biosynthesis Protein SpsA, Chain A"/>
    <property type="match status" value="1"/>
</dbReference>
<protein>
    <recommendedName>
        <fullName evidence="3">Glycosyl transferase family 2</fullName>
    </recommendedName>
</protein>
<gene>
    <name evidence="1" type="ORF">ATW55_03480</name>
</gene>
<organism evidence="1 2">
    <name type="scientific">Ferroacidibacillus organovorans</name>
    <dbReference type="NCBI Taxonomy" id="1765683"/>
    <lineage>
        <taxon>Bacteria</taxon>
        <taxon>Bacillati</taxon>
        <taxon>Bacillota</taxon>
        <taxon>Bacilli</taxon>
        <taxon>Bacillales</taxon>
        <taxon>Alicyclobacillaceae</taxon>
        <taxon>Ferroacidibacillus</taxon>
    </lineage>
</organism>
<sequence>MTLIRKEKGNKLTAMMQVRNEGNRYLRMVLDDLSQYVDAIVILDDGSTDDTVAICKSYPKVVSIGHSHTSMYGINESALKKRLFQRTIATFPDWILAIDADEILENRAKTQIQGMINQKHTDWYGFRFYHFWKSMTHYRTDKLWAPVHYGPRLFRYMPGAVYRWNDQALHGGSLPCNLVTDFPGAPSDLRIKHYGYAGSQEELQRKYDFYVQRDPHSEFCPRSHYDSILDQDPVLEPWEES</sequence>
<comment type="caution">
    <text evidence="1">The sequence shown here is derived from an EMBL/GenBank/DDBJ whole genome shotgun (WGS) entry which is preliminary data.</text>
</comment>